<comment type="similarity">
    <text evidence="1">Belongs to the metallo-dependent hydrolases superfamily. CpsB/CapC family.</text>
</comment>
<dbReference type="InterPro" id="IPR016667">
    <property type="entry name" value="Caps_polysacc_synth_CpsB/CapC"/>
</dbReference>
<dbReference type="InterPro" id="IPR016195">
    <property type="entry name" value="Pol/histidinol_Pase-like"/>
</dbReference>
<accession>A0A0L6JIK8</accession>
<dbReference type="OrthoDB" id="9788539at2"/>
<protein>
    <recommendedName>
        <fullName evidence="2">protein-tyrosine-phosphatase</fullName>
        <ecNumber evidence="2">3.1.3.48</ecNumber>
    </recommendedName>
</protein>
<reference evidence="7" key="1">
    <citation type="submission" date="2015-07" db="EMBL/GenBank/DDBJ databases">
        <title>Near-Complete Genome Sequence of the Cellulolytic Bacterium Bacteroides (Pseudobacteroides) cellulosolvens ATCC 35603.</title>
        <authorList>
            <person name="Dassa B."/>
            <person name="Utturkar S.M."/>
            <person name="Klingeman D.M."/>
            <person name="Hurt R.A."/>
            <person name="Keller M."/>
            <person name="Xu J."/>
            <person name="Reddy Y.H.K."/>
            <person name="Borovok I."/>
            <person name="Grinberg I.R."/>
            <person name="Lamed R."/>
            <person name="Zhivin O."/>
            <person name="Bayer E.A."/>
            <person name="Brown S.D."/>
        </authorList>
    </citation>
    <scope>NUCLEOTIDE SEQUENCE [LARGE SCALE GENOMIC DNA]</scope>
    <source>
        <strain evidence="7">DSM 2933</strain>
    </source>
</reference>
<comment type="catalytic activity">
    <reaction evidence="5">
        <text>O-phospho-L-tyrosyl-[protein] + H2O = L-tyrosyl-[protein] + phosphate</text>
        <dbReference type="Rhea" id="RHEA:10684"/>
        <dbReference type="Rhea" id="RHEA-COMP:10136"/>
        <dbReference type="Rhea" id="RHEA-COMP:20101"/>
        <dbReference type="ChEBI" id="CHEBI:15377"/>
        <dbReference type="ChEBI" id="CHEBI:43474"/>
        <dbReference type="ChEBI" id="CHEBI:46858"/>
        <dbReference type="ChEBI" id="CHEBI:61978"/>
        <dbReference type="EC" id="3.1.3.48"/>
    </reaction>
</comment>
<dbReference type="PANTHER" id="PTHR39181:SF1">
    <property type="entry name" value="TYROSINE-PROTEIN PHOSPHATASE YWQE"/>
    <property type="match status" value="1"/>
</dbReference>
<dbReference type="eggNOG" id="COG4464">
    <property type="taxonomic scope" value="Bacteria"/>
</dbReference>
<proteinExistence type="inferred from homology"/>
<evidence type="ECO:0000256" key="5">
    <source>
        <dbReference type="ARBA" id="ARBA00051722"/>
    </source>
</evidence>
<organism evidence="6 7">
    <name type="scientific">Pseudobacteroides cellulosolvens ATCC 35603 = DSM 2933</name>
    <dbReference type="NCBI Taxonomy" id="398512"/>
    <lineage>
        <taxon>Bacteria</taxon>
        <taxon>Bacillati</taxon>
        <taxon>Bacillota</taxon>
        <taxon>Clostridia</taxon>
        <taxon>Eubacteriales</taxon>
        <taxon>Oscillospiraceae</taxon>
        <taxon>Pseudobacteroides</taxon>
    </lineage>
</organism>
<dbReference type="PATRIC" id="fig|398512.5.peg.859"/>
<evidence type="ECO:0000313" key="7">
    <source>
        <dbReference type="Proteomes" id="UP000036923"/>
    </source>
</evidence>
<gene>
    <name evidence="6" type="ORF">Bccel_0825</name>
</gene>
<dbReference type="EC" id="3.1.3.48" evidence="2"/>
<dbReference type="Pfam" id="PF19567">
    <property type="entry name" value="CpsB_CapC"/>
    <property type="match status" value="1"/>
</dbReference>
<keyword evidence="7" id="KW-1185">Reference proteome</keyword>
<dbReference type="RefSeq" id="WP_036940990.1">
    <property type="nucleotide sequence ID" value="NZ_JQKC01000014.1"/>
</dbReference>
<comment type="caution">
    <text evidence="6">The sequence shown here is derived from an EMBL/GenBank/DDBJ whole genome shotgun (WGS) entry which is preliminary data.</text>
</comment>
<dbReference type="GO" id="GO:0030145">
    <property type="term" value="F:manganese ion binding"/>
    <property type="evidence" value="ECO:0007669"/>
    <property type="project" value="InterPro"/>
</dbReference>
<evidence type="ECO:0000256" key="2">
    <source>
        <dbReference type="ARBA" id="ARBA00013064"/>
    </source>
</evidence>
<dbReference type="AlphaFoldDB" id="A0A0L6JIK8"/>
<dbReference type="Proteomes" id="UP000036923">
    <property type="component" value="Unassembled WGS sequence"/>
</dbReference>
<dbReference type="STRING" id="398512.Bccel_0825"/>
<evidence type="ECO:0000256" key="3">
    <source>
        <dbReference type="ARBA" id="ARBA00022801"/>
    </source>
</evidence>
<dbReference type="GO" id="GO:0004725">
    <property type="term" value="F:protein tyrosine phosphatase activity"/>
    <property type="evidence" value="ECO:0007669"/>
    <property type="project" value="UniProtKB-EC"/>
</dbReference>
<dbReference type="PIRSF" id="PIRSF016557">
    <property type="entry name" value="Caps_synth_CpsB"/>
    <property type="match status" value="1"/>
</dbReference>
<dbReference type="SUPFAM" id="SSF89550">
    <property type="entry name" value="PHP domain-like"/>
    <property type="match status" value="1"/>
</dbReference>
<dbReference type="EMBL" id="LGTC01000001">
    <property type="protein sequence ID" value="KNY25565.1"/>
    <property type="molecule type" value="Genomic_DNA"/>
</dbReference>
<evidence type="ECO:0000313" key="6">
    <source>
        <dbReference type="EMBL" id="KNY25565.1"/>
    </source>
</evidence>
<dbReference type="Gene3D" id="3.20.20.140">
    <property type="entry name" value="Metal-dependent hydrolases"/>
    <property type="match status" value="1"/>
</dbReference>
<keyword evidence="4" id="KW-0904">Protein phosphatase</keyword>
<name>A0A0L6JIK8_9FIRM</name>
<sequence>MIDIHSHLIFDTDDGPSTIKESIRMVLEAEKIGIKTIIATPHYKKNVFNIDNAEKNFKELLIRLADCDIELRLGYEVFVESLLLDCIDNKRIFTLNNSQYLLFELPFDVYPANTVDIILNLHLENIIPIIAHPERHIYFQRDFGKFLGLIEAGCMVQLDAGSIMGIHGRKSKAFCKKVLKLGLAQFIASDAHSAKDYTNLFLPSYHKVVKWVGTDYAESLYRRNQELIFR</sequence>
<keyword evidence="3 6" id="KW-0378">Hydrolase</keyword>
<dbReference type="PANTHER" id="PTHR39181">
    <property type="entry name" value="TYROSINE-PROTEIN PHOSPHATASE YWQE"/>
    <property type="match status" value="1"/>
</dbReference>
<evidence type="ECO:0000256" key="1">
    <source>
        <dbReference type="ARBA" id="ARBA00005750"/>
    </source>
</evidence>
<evidence type="ECO:0000256" key="4">
    <source>
        <dbReference type="ARBA" id="ARBA00022912"/>
    </source>
</evidence>